<feature type="domain" description="RNase H type-1" evidence="1">
    <location>
        <begin position="4"/>
        <end position="84"/>
    </location>
</feature>
<organism evidence="2 3">
    <name type="scientific">Theobroma cacao</name>
    <name type="common">Cacao</name>
    <name type="synonym">Cocoa</name>
    <dbReference type="NCBI Taxonomy" id="3641"/>
    <lineage>
        <taxon>Eukaryota</taxon>
        <taxon>Viridiplantae</taxon>
        <taxon>Streptophyta</taxon>
        <taxon>Embryophyta</taxon>
        <taxon>Tracheophyta</taxon>
        <taxon>Spermatophyta</taxon>
        <taxon>Magnoliopsida</taxon>
        <taxon>eudicotyledons</taxon>
        <taxon>Gunneridae</taxon>
        <taxon>Pentapetalae</taxon>
        <taxon>rosids</taxon>
        <taxon>malvids</taxon>
        <taxon>Malvales</taxon>
        <taxon>Malvaceae</taxon>
        <taxon>Byttnerioideae</taxon>
        <taxon>Theobroma</taxon>
    </lineage>
</organism>
<dbReference type="Gene3D" id="3.30.420.10">
    <property type="entry name" value="Ribonuclease H-like superfamily/Ribonuclease H"/>
    <property type="match status" value="1"/>
</dbReference>
<dbReference type="Proteomes" id="UP000026915">
    <property type="component" value="Chromosome 5"/>
</dbReference>
<gene>
    <name evidence="2" type="ORF">TCM_022983</name>
</gene>
<dbReference type="Gramene" id="EOY08506">
    <property type="protein sequence ID" value="EOY08506"/>
    <property type="gene ID" value="TCM_022983"/>
</dbReference>
<keyword evidence="3" id="KW-1185">Reference proteome</keyword>
<protein>
    <recommendedName>
        <fullName evidence="1">RNase H type-1 domain-containing protein</fullName>
    </recommendedName>
</protein>
<name>A0A061EUL2_THECC</name>
<dbReference type="GO" id="GO:0003676">
    <property type="term" value="F:nucleic acid binding"/>
    <property type="evidence" value="ECO:0007669"/>
    <property type="project" value="InterPro"/>
</dbReference>
<evidence type="ECO:0000259" key="1">
    <source>
        <dbReference type="Pfam" id="PF13456"/>
    </source>
</evidence>
<dbReference type="PANTHER" id="PTHR33033">
    <property type="entry name" value="POLYNUCLEOTIDYL TRANSFERASE, RIBONUCLEASE H-LIKE SUPERFAMILY PROTEIN-RELATED"/>
    <property type="match status" value="1"/>
</dbReference>
<dbReference type="Pfam" id="PF13456">
    <property type="entry name" value="RVT_3"/>
    <property type="match status" value="1"/>
</dbReference>
<dbReference type="InParanoid" id="A0A061EUL2"/>
<dbReference type="HOGENOM" id="CLU_1663841_0_0_1"/>
<dbReference type="InterPro" id="IPR002156">
    <property type="entry name" value="RNaseH_domain"/>
</dbReference>
<dbReference type="EMBL" id="CM001883">
    <property type="protein sequence ID" value="EOY08506.1"/>
    <property type="molecule type" value="Genomic_DNA"/>
</dbReference>
<dbReference type="GO" id="GO:0004523">
    <property type="term" value="F:RNA-DNA hybrid ribonuclease activity"/>
    <property type="evidence" value="ECO:0007669"/>
    <property type="project" value="InterPro"/>
</dbReference>
<dbReference type="SUPFAM" id="SSF53098">
    <property type="entry name" value="Ribonuclease H-like"/>
    <property type="match status" value="1"/>
</dbReference>
<evidence type="ECO:0000313" key="3">
    <source>
        <dbReference type="Proteomes" id="UP000026915"/>
    </source>
</evidence>
<sequence>MKFNVDGVVKGCPGSTGFEGILRDPSGEVKATFFKSVGMADSNLAEIRAKTRVFLIFLASTWNEEYHLVIESDSINVVKWTEIRALHHRACTNGFYKLNAIKRCGAPEINREFPLEFRAIWKGNIAKIIVAGLAVYVQSPVISQLVHDPNKNFSHDKVS</sequence>
<proteinExistence type="predicted"/>
<dbReference type="CDD" id="cd06222">
    <property type="entry name" value="RNase_H_like"/>
    <property type="match status" value="1"/>
</dbReference>
<reference evidence="2 3" key="1">
    <citation type="journal article" date="2013" name="Genome Biol.">
        <title>The genome sequence of the most widely cultivated cacao type and its use to identify candidate genes regulating pod color.</title>
        <authorList>
            <person name="Motamayor J.C."/>
            <person name="Mockaitis K."/>
            <person name="Schmutz J."/>
            <person name="Haiminen N."/>
            <person name="Iii D.L."/>
            <person name="Cornejo O."/>
            <person name="Findley S.D."/>
            <person name="Zheng P."/>
            <person name="Utro F."/>
            <person name="Royaert S."/>
            <person name="Saski C."/>
            <person name="Jenkins J."/>
            <person name="Podicheti R."/>
            <person name="Zhao M."/>
            <person name="Scheffler B.E."/>
            <person name="Stack J.C."/>
            <person name="Feltus F.A."/>
            <person name="Mustiga G.M."/>
            <person name="Amores F."/>
            <person name="Phillips W."/>
            <person name="Marelli J.P."/>
            <person name="May G.D."/>
            <person name="Shapiro H."/>
            <person name="Ma J."/>
            <person name="Bustamante C.D."/>
            <person name="Schnell R.J."/>
            <person name="Main D."/>
            <person name="Gilbert D."/>
            <person name="Parida L."/>
            <person name="Kuhn D.N."/>
        </authorList>
    </citation>
    <scope>NUCLEOTIDE SEQUENCE [LARGE SCALE GENOMIC DNA]</scope>
    <source>
        <strain evidence="3">cv. Matina 1-6</strain>
    </source>
</reference>
<dbReference type="AlphaFoldDB" id="A0A061EUL2"/>
<accession>A0A061EUL2</accession>
<dbReference type="PANTHER" id="PTHR33033:SF118">
    <property type="entry name" value="OS02G0175302 PROTEIN"/>
    <property type="match status" value="1"/>
</dbReference>
<dbReference type="InterPro" id="IPR012337">
    <property type="entry name" value="RNaseH-like_sf"/>
</dbReference>
<dbReference type="InterPro" id="IPR044730">
    <property type="entry name" value="RNase_H-like_dom_plant"/>
</dbReference>
<evidence type="ECO:0000313" key="2">
    <source>
        <dbReference type="EMBL" id="EOY08506.1"/>
    </source>
</evidence>
<dbReference type="InterPro" id="IPR036397">
    <property type="entry name" value="RNaseH_sf"/>
</dbReference>